<dbReference type="SUPFAM" id="SSF56436">
    <property type="entry name" value="C-type lectin-like"/>
    <property type="match status" value="1"/>
</dbReference>
<dbReference type="SMART" id="SM00034">
    <property type="entry name" value="CLECT"/>
    <property type="match status" value="1"/>
</dbReference>
<dbReference type="AlphaFoldDB" id="A0A914CBE2"/>
<evidence type="ECO:0000313" key="2">
    <source>
        <dbReference type="Proteomes" id="UP000887540"/>
    </source>
</evidence>
<feature type="domain" description="C-type lectin" evidence="1">
    <location>
        <begin position="58"/>
        <end position="186"/>
    </location>
</feature>
<dbReference type="PANTHER" id="PTHR22803">
    <property type="entry name" value="MANNOSE, PHOSPHOLIPASE, LECTIN RECEPTOR RELATED"/>
    <property type="match status" value="1"/>
</dbReference>
<dbReference type="InterPro" id="IPR016187">
    <property type="entry name" value="CTDL_fold"/>
</dbReference>
<accession>A0A914CBE2</accession>
<evidence type="ECO:0000313" key="3">
    <source>
        <dbReference type="WBParaSite" id="ACRNAN_Path_789.g2987.t1"/>
    </source>
</evidence>
<sequence length="247" mass="27541">MTTTRPLTTTNLTTSATFFTSIIPSITTSQTSNLGSTSIGTTTIYPDCGSSGWAYYKGSKKCFKAILGMMNYYDAVERCASLNATLASIHSEEENNFLYDLVSPAPPDAVFYSLWIGLVDHNISGRWAWLDGMPIDFLKWGHYQPDYQSAHHMNLTCTVLVITGIQKFNSYESNDTVQWDDDFCEEPDWQSVEAQLPLYNPKPGEEGTGVHDGVFCQKQLEHKKTTTQNSQISVFMVLMVSSFGTSL</sequence>
<dbReference type="Pfam" id="PF00059">
    <property type="entry name" value="Lectin_C"/>
    <property type="match status" value="1"/>
</dbReference>
<dbReference type="WBParaSite" id="ACRNAN_Path_789.g2987.t1">
    <property type="protein sequence ID" value="ACRNAN_Path_789.g2987.t1"/>
    <property type="gene ID" value="ACRNAN_Path_789.g2987"/>
</dbReference>
<dbReference type="Proteomes" id="UP000887540">
    <property type="component" value="Unplaced"/>
</dbReference>
<dbReference type="Gene3D" id="3.10.100.10">
    <property type="entry name" value="Mannose-Binding Protein A, subunit A"/>
    <property type="match status" value="1"/>
</dbReference>
<dbReference type="CDD" id="cd00037">
    <property type="entry name" value="CLECT"/>
    <property type="match status" value="1"/>
</dbReference>
<reference evidence="3" key="1">
    <citation type="submission" date="2022-11" db="UniProtKB">
        <authorList>
            <consortium name="WormBaseParasite"/>
        </authorList>
    </citation>
    <scope>IDENTIFICATION</scope>
</reference>
<dbReference type="PROSITE" id="PS50041">
    <property type="entry name" value="C_TYPE_LECTIN_2"/>
    <property type="match status" value="1"/>
</dbReference>
<dbReference type="InterPro" id="IPR016186">
    <property type="entry name" value="C-type_lectin-like/link_sf"/>
</dbReference>
<name>A0A914CBE2_9BILA</name>
<dbReference type="InterPro" id="IPR001304">
    <property type="entry name" value="C-type_lectin-like"/>
</dbReference>
<protein>
    <submittedName>
        <fullName evidence="3">C-type lectin domain-containing protein</fullName>
    </submittedName>
</protein>
<dbReference type="InterPro" id="IPR050111">
    <property type="entry name" value="C-type_lectin/snaclec_domain"/>
</dbReference>
<proteinExistence type="predicted"/>
<organism evidence="2 3">
    <name type="scientific">Acrobeloides nanus</name>
    <dbReference type="NCBI Taxonomy" id="290746"/>
    <lineage>
        <taxon>Eukaryota</taxon>
        <taxon>Metazoa</taxon>
        <taxon>Ecdysozoa</taxon>
        <taxon>Nematoda</taxon>
        <taxon>Chromadorea</taxon>
        <taxon>Rhabditida</taxon>
        <taxon>Tylenchina</taxon>
        <taxon>Cephalobomorpha</taxon>
        <taxon>Cephaloboidea</taxon>
        <taxon>Cephalobidae</taxon>
        <taxon>Acrobeloides</taxon>
    </lineage>
</organism>
<keyword evidence="2" id="KW-1185">Reference proteome</keyword>
<evidence type="ECO:0000259" key="1">
    <source>
        <dbReference type="PROSITE" id="PS50041"/>
    </source>
</evidence>